<evidence type="ECO:0000313" key="1">
    <source>
        <dbReference type="EMBL" id="MDQ0273718.1"/>
    </source>
</evidence>
<sequence>MRQIVQLDEQTQKEVATLEQKCEQLVNKLNKQYACKQINIVIELVRCRKGKLVSNHEIFTEDYESFLEIGIEEEEDYYPNDYIPIWKCKQELFHKVGYLTDDSIKLIEEKLHCLVQELLMD</sequence>
<accession>A0ABU0AR10</accession>
<keyword evidence="2" id="KW-1185">Reference proteome</keyword>
<dbReference type="EMBL" id="JAUSUB010000047">
    <property type="protein sequence ID" value="MDQ0273718.1"/>
    <property type="molecule type" value="Genomic_DNA"/>
</dbReference>
<evidence type="ECO:0000313" key="2">
    <source>
        <dbReference type="Proteomes" id="UP001238088"/>
    </source>
</evidence>
<dbReference type="Proteomes" id="UP001238088">
    <property type="component" value="Unassembled WGS sequence"/>
</dbReference>
<name>A0ABU0AR10_9BACI</name>
<organism evidence="1 2">
    <name type="scientific">Cytobacillus purgationiresistens</name>
    <dbReference type="NCBI Taxonomy" id="863449"/>
    <lineage>
        <taxon>Bacteria</taxon>
        <taxon>Bacillati</taxon>
        <taxon>Bacillota</taxon>
        <taxon>Bacilli</taxon>
        <taxon>Bacillales</taxon>
        <taxon>Bacillaceae</taxon>
        <taxon>Cytobacillus</taxon>
    </lineage>
</organism>
<reference evidence="1 2" key="1">
    <citation type="submission" date="2023-07" db="EMBL/GenBank/DDBJ databases">
        <title>Genomic Encyclopedia of Type Strains, Phase IV (KMG-IV): sequencing the most valuable type-strain genomes for metagenomic binning, comparative biology and taxonomic classification.</title>
        <authorList>
            <person name="Goeker M."/>
        </authorList>
    </citation>
    <scope>NUCLEOTIDE SEQUENCE [LARGE SCALE GENOMIC DNA]</scope>
    <source>
        <strain evidence="1 2">DSM 23494</strain>
    </source>
</reference>
<gene>
    <name evidence="1" type="ORF">J2S17_005650</name>
</gene>
<proteinExistence type="predicted"/>
<comment type="caution">
    <text evidence="1">The sequence shown here is derived from an EMBL/GenBank/DDBJ whole genome shotgun (WGS) entry which is preliminary data.</text>
</comment>
<protein>
    <submittedName>
        <fullName evidence="1">Uncharacterized protein</fullName>
    </submittedName>
</protein>